<keyword evidence="13" id="KW-1185">Reference proteome</keyword>
<evidence type="ECO:0000256" key="6">
    <source>
        <dbReference type="PROSITE-ProRule" id="PRU00169"/>
    </source>
</evidence>
<dbReference type="RefSeq" id="WP_188107010.1">
    <property type="nucleotide sequence ID" value="NZ_JAANIH010000068.1"/>
</dbReference>
<dbReference type="SUPFAM" id="SSF55874">
    <property type="entry name" value="ATPase domain of HSP90 chaperone/DNA topoisomerase II/histidine kinase"/>
    <property type="match status" value="1"/>
</dbReference>
<dbReference type="InterPro" id="IPR011006">
    <property type="entry name" value="CheY-like_superfamily"/>
</dbReference>
<dbReference type="PANTHER" id="PTHR45339">
    <property type="entry name" value="HYBRID SIGNAL TRANSDUCTION HISTIDINE KINASE J"/>
    <property type="match status" value="1"/>
</dbReference>
<dbReference type="SMART" id="SM00387">
    <property type="entry name" value="HATPase_c"/>
    <property type="match status" value="1"/>
</dbReference>
<evidence type="ECO:0000256" key="2">
    <source>
        <dbReference type="ARBA" id="ARBA00012438"/>
    </source>
</evidence>
<dbReference type="InterPro" id="IPR036890">
    <property type="entry name" value="HATPase_C_sf"/>
</dbReference>
<evidence type="ECO:0000259" key="11">
    <source>
        <dbReference type="PROSITE" id="PS50894"/>
    </source>
</evidence>
<feature type="transmembrane region" description="Helical" evidence="8">
    <location>
        <begin position="145"/>
        <end position="164"/>
    </location>
</feature>
<dbReference type="SUPFAM" id="SSF47226">
    <property type="entry name" value="Histidine-containing phosphotransfer domain, HPT domain"/>
    <property type="match status" value="1"/>
</dbReference>
<evidence type="ECO:0000259" key="9">
    <source>
        <dbReference type="PROSITE" id="PS50109"/>
    </source>
</evidence>
<dbReference type="PRINTS" id="PR00344">
    <property type="entry name" value="BCTRLSENSOR"/>
</dbReference>
<dbReference type="EC" id="2.7.13.3" evidence="2"/>
<feature type="transmembrane region" description="Helical" evidence="8">
    <location>
        <begin position="176"/>
        <end position="195"/>
    </location>
</feature>
<dbReference type="InterPro" id="IPR003594">
    <property type="entry name" value="HATPase_dom"/>
</dbReference>
<comment type="caution">
    <text evidence="12">The sequence shown here is derived from an EMBL/GenBank/DDBJ whole genome shotgun (WGS) entry which is preliminary data.</text>
</comment>
<dbReference type="SMART" id="SM00388">
    <property type="entry name" value="HisKA"/>
    <property type="match status" value="1"/>
</dbReference>
<keyword evidence="8" id="KW-0812">Transmembrane</keyword>
<dbReference type="SUPFAM" id="SSF47384">
    <property type="entry name" value="Homodimeric domain of signal transducing histidine kinase"/>
    <property type="match status" value="1"/>
</dbReference>
<feature type="domain" description="Response regulatory" evidence="10">
    <location>
        <begin position="476"/>
        <end position="593"/>
    </location>
</feature>
<dbReference type="InterPro" id="IPR001789">
    <property type="entry name" value="Sig_transdc_resp-reg_receiver"/>
</dbReference>
<dbReference type="Gene3D" id="3.30.565.10">
    <property type="entry name" value="Histidine kinase-like ATPase, C-terminal domain"/>
    <property type="match status" value="1"/>
</dbReference>
<reference evidence="12 13" key="1">
    <citation type="journal article" date="2020" name="Arch. Microbiol.">
        <title>Bradyrhizobium campsiandrae sp. nov., a nitrogen-fixing bacterial strain isolated from a native leguminous tree from the Amazon adapted to flooded conditions.</title>
        <authorList>
            <person name="Cabral Michel D."/>
            <person name="Martins da Costa E."/>
            <person name="Azarias Guimaraes A."/>
            <person name="Soares de Carvalho T."/>
            <person name="Santos de Castro Caputo P."/>
            <person name="Willems A."/>
            <person name="de Souza Moreira F.M."/>
        </authorList>
    </citation>
    <scope>NUCLEOTIDE SEQUENCE [LARGE SCALE GENOMIC DNA]</scope>
    <source>
        <strain evidence="13">INPA 384B</strain>
    </source>
</reference>
<evidence type="ECO:0000256" key="4">
    <source>
        <dbReference type="ARBA" id="ARBA00023012"/>
    </source>
</evidence>
<dbReference type="Pfam" id="PF00072">
    <property type="entry name" value="Response_reg"/>
    <property type="match status" value="1"/>
</dbReference>
<dbReference type="Proteomes" id="UP000639516">
    <property type="component" value="Unassembled WGS sequence"/>
</dbReference>
<keyword evidence="8" id="KW-0472">Membrane</keyword>
<feature type="modified residue" description="Phosphohistidine" evidence="5">
    <location>
        <position position="772"/>
    </location>
</feature>
<keyword evidence="4" id="KW-0902">Two-component regulatory system</keyword>
<feature type="transmembrane region" description="Helical" evidence="8">
    <location>
        <begin position="66"/>
        <end position="88"/>
    </location>
</feature>
<feature type="transmembrane region" description="Helical" evidence="8">
    <location>
        <begin position="95"/>
        <end position="114"/>
    </location>
</feature>
<feature type="domain" description="Histidine kinase" evidence="9">
    <location>
        <begin position="236"/>
        <end position="456"/>
    </location>
</feature>
<dbReference type="InterPro" id="IPR036097">
    <property type="entry name" value="HisK_dim/P_sf"/>
</dbReference>
<accession>A0ABR7UJ42</accession>
<dbReference type="Pfam" id="PF00512">
    <property type="entry name" value="HisKA"/>
    <property type="match status" value="1"/>
</dbReference>
<dbReference type="PROSITE" id="PS50109">
    <property type="entry name" value="HIS_KIN"/>
    <property type="match status" value="1"/>
</dbReference>
<feature type="compositionally biased region" description="Basic and acidic residues" evidence="7">
    <location>
        <begin position="833"/>
        <end position="862"/>
    </location>
</feature>
<evidence type="ECO:0000313" key="12">
    <source>
        <dbReference type="EMBL" id="MBC9983872.1"/>
    </source>
</evidence>
<dbReference type="Pfam" id="PF02518">
    <property type="entry name" value="HATPase_c"/>
    <property type="match status" value="1"/>
</dbReference>
<comment type="catalytic activity">
    <reaction evidence="1">
        <text>ATP + protein L-histidine = ADP + protein N-phospho-L-histidine.</text>
        <dbReference type="EC" id="2.7.13.3"/>
    </reaction>
</comment>
<sequence>MPAVEFDLRGLVGPSGEFRDGRMEEAFSASVWQSARAMALLCMLAETVASLSFVPLDFMTMAGPRLAFFSEIRLLIALSAVAAVVAVLRTTRYARIVAITYLHQFVFFTLNALVFNHPSLIRHGGLLLPLIAIALNLCIPGRFRWVALMSAYAPIVSLLFWAVLRPDPESSLDLTIIGLVVLVGYVVGAVARTQFNRLRREEYLRIAREQQINLDLREAKDAAEAAASVKADFLAVMSHEIRTPMNGILGMAQLALDEPLPPSQRKRISIIKSSAEGLLNILDDILDISKLERRAEVYERAPFDLRQSLREIVNLMTPRAQEKRLSLRLVLAPLVPQWVLGDQSRVRQILFNLIGNALKFTSAGSVTIEVTATEAQHQARIDFCVSDTGIGITPEQRAHLFQAFEQADATIRRRFGGTGLGLAICKRLVDGMNGEIDVESAPGQGSRFRFWLPLPAVDEPDEFDATERAAPVRPLNLLLVEDLPINAMVARGILEKAGHRIALVTSGEQALELVRSARFDAVLMDMQMPDVDGLEATRRIRALPPPHGQVPIVALTANVMSEDVAACLAAGMDGHLAKPIDVAALYAAIEGALRSRHWPASGPSVSLKAGGDVLVVGDPGKVTHGPLQHLGFRVFPAQSFEAAGTMVAAREFAAIVAVSPPSGFVQALRRRAEAGGMGMFIVAVPGDGEDGRVLEEGADLLLASTLAPDEVAWKIEAFLAPQQTHGSFTLEEVFERDRIDELQGLFAASLRGLDRELARGDLAPRDLAGVAHRIKGSAANLRMPELAARADDALTAAKAAGASRNERDEAVRALRRQIRPVLRELEVAGQSRPKHDPEKCEAVFPRDKRGTRLRGDHAQTTT</sequence>
<dbReference type="Gene3D" id="1.20.120.160">
    <property type="entry name" value="HPT domain"/>
    <property type="match status" value="1"/>
</dbReference>
<evidence type="ECO:0000259" key="10">
    <source>
        <dbReference type="PROSITE" id="PS50110"/>
    </source>
</evidence>
<dbReference type="InterPro" id="IPR008207">
    <property type="entry name" value="Sig_transdc_His_kin_Hpt_dom"/>
</dbReference>
<evidence type="ECO:0000256" key="5">
    <source>
        <dbReference type="PROSITE-ProRule" id="PRU00110"/>
    </source>
</evidence>
<keyword evidence="3 6" id="KW-0597">Phosphoprotein</keyword>
<feature type="transmembrane region" description="Helical" evidence="8">
    <location>
        <begin position="120"/>
        <end position="138"/>
    </location>
</feature>
<keyword evidence="8" id="KW-1133">Transmembrane helix</keyword>
<proteinExistence type="predicted"/>
<evidence type="ECO:0000256" key="7">
    <source>
        <dbReference type="SAM" id="MobiDB-lite"/>
    </source>
</evidence>
<evidence type="ECO:0000256" key="3">
    <source>
        <dbReference type="ARBA" id="ARBA00022553"/>
    </source>
</evidence>
<dbReference type="CDD" id="cd00082">
    <property type="entry name" value="HisKA"/>
    <property type="match status" value="1"/>
</dbReference>
<dbReference type="Gene3D" id="1.10.287.130">
    <property type="match status" value="1"/>
</dbReference>
<dbReference type="InterPro" id="IPR005467">
    <property type="entry name" value="His_kinase_dom"/>
</dbReference>
<dbReference type="CDD" id="cd17546">
    <property type="entry name" value="REC_hyHK_CKI1_RcsC-like"/>
    <property type="match status" value="1"/>
</dbReference>
<dbReference type="SMART" id="SM00448">
    <property type="entry name" value="REC"/>
    <property type="match status" value="1"/>
</dbReference>
<feature type="modified residue" description="4-aspartylphosphate" evidence="6">
    <location>
        <position position="525"/>
    </location>
</feature>
<dbReference type="PANTHER" id="PTHR45339:SF3">
    <property type="entry name" value="HISTIDINE KINASE"/>
    <property type="match status" value="1"/>
</dbReference>
<gene>
    <name evidence="12" type="ORF">HA482_37415</name>
</gene>
<dbReference type="Gene3D" id="3.40.50.2300">
    <property type="match status" value="1"/>
</dbReference>
<evidence type="ECO:0000256" key="8">
    <source>
        <dbReference type="SAM" id="Phobius"/>
    </source>
</evidence>
<organism evidence="12 13">
    <name type="scientific">Bradyrhizobium campsiandrae</name>
    <dbReference type="NCBI Taxonomy" id="1729892"/>
    <lineage>
        <taxon>Bacteria</taxon>
        <taxon>Pseudomonadati</taxon>
        <taxon>Pseudomonadota</taxon>
        <taxon>Alphaproteobacteria</taxon>
        <taxon>Hyphomicrobiales</taxon>
        <taxon>Nitrobacteraceae</taxon>
        <taxon>Bradyrhizobium</taxon>
    </lineage>
</organism>
<dbReference type="InterPro" id="IPR003661">
    <property type="entry name" value="HisK_dim/P_dom"/>
</dbReference>
<protein>
    <recommendedName>
        <fullName evidence="2">histidine kinase</fullName>
        <ecNumber evidence="2">2.7.13.3</ecNumber>
    </recommendedName>
</protein>
<dbReference type="PROSITE" id="PS50894">
    <property type="entry name" value="HPT"/>
    <property type="match status" value="1"/>
</dbReference>
<evidence type="ECO:0000313" key="13">
    <source>
        <dbReference type="Proteomes" id="UP000639516"/>
    </source>
</evidence>
<name>A0ABR7UJ42_9BRAD</name>
<dbReference type="InterPro" id="IPR004358">
    <property type="entry name" value="Sig_transdc_His_kin-like_C"/>
</dbReference>
<feature type="region of interest" description="Disordered" evidence="7">
    <location>
        <begin position="827"/>
        <end position="862"/>
    </location>
</feature>
<dbReference type="SUPFAM" id="SSF52172">
    <property type="entry name" value="CheY-like"/>
    <property type="match status" value="1"/>
</dbReference>
<feature type="domain" description="HPt" evidence="11">
    <location>
        <begin position="731"/>
        <end position="828"/>
    </location>
</feature>
<dbReference type="InterPro" id="IPR036641">
    <property type="entry name" value="HPT_dom_sf"/>
</dbReference>
<dbReference type="PROSITE" id="PS50110">
    <property type="entry name" value="RESPONSE_REGULATORY"/>
    <property type="match status" value="1"/>
</dbReference>
<evidence type="ECO:0000256" key="1">
    <source>
        <dbReference type="ARBA" id="ARBA00000085"/>
    </source>
</evidence>
<dbReference type="EMBL" id="JAATTO010000084">
    <property type="protein sequence ID" value="MBC9983872.1"/>
    <property type="molecule type" value="Genomic_DNA"/>
</dbReference>
<dbReference type="CDD" id="cd16922">
    <property type="entry name" value="HATPase_EvgS-ArcB-TorS-like"/>
    <property type="match status" value="1"/>
</dbReference>